<dbReference type="AlphaFoldDB" id="A0A5C4LA90"/>
<dbReference type="Proteomes" id="UP000305267">
    <property type="component" value="Unassembled WGS sequence"/>
</dbReference>
<protein>
    <recommendedName>
        <fullName evidence="1">Nucleotidyltransferase-like domain-containing protein</fullName>
    </recommendedName>
</protein>
<dbReference type="RefSeq" id="WP_139039682.1">
    <property type="nucleotide sequence ID" value="NZ_VDDA01000026.1"/>
</dbReference>
<proteinExistence type="predicted"/>
<organism evidence="2 3">
    <name type="scientific">Methylobacterium terricola</name>
    <dbReference type="NCBI Taxonomy" id="2583531"/>
    <lineage>
        <taxon>Bacteria</taxon>
        <taxon>Pseudomonadati</taxon>
        <taxon>Pseudomonadota</taxon>
        <taxon>Alphaproteobacteria</taxon>
        <taxon>Hyphomicrobiales</taxon>
        <taxon>Methylobacteriaceae</taxon>
        <taxon>Methylobacterium</taxon>
    </lineage>
</organism>
<dbReference type="InterPro" id="IPR058575">
    <property type="entry name" value="NTP_transf_8_dom"/>
</dbReference>
<dbReference type="EMBL" id="VDDA01000026">
    <property type="protein sequence ID" value="TNC08195.1"/>
    <property type="molecule type" value="Genomic_DNA"/>
</dbReference>
<sequence length="365" mass="40246">MRALSHLDQIAFADLCSKAFDAQFDRRFPANGNFVRQKRGNKEYFYYKGYERAADGAPGKHKLTYVGPVDDSETQRRVENFGRNKDLYRTRRELAGKLRHTGLPAPSPIEGRILEAFASVDAWSRVVLVGTLAYQSYSGPLAALLGEAEYRTQDAGFAEFFVPAARDMIDLPALLQTVDPTFEPVFHPAEASVPVGFRNRMGYKVELLVPSKGGASPVYPSRVMAKMGAQALKYLEFLVKDPVRSVALYDAGIPVMVPAPERFAVHKLIVACLRASHDQAKVAKDIAQCGAIIDAKRLAGMTIDLGLAWTDAHGRGPKWRRFLALGAARLSDDRRATLEEGIRKLAQVEGKDPASLIPWLERSGG</sequence>
<evidence type="ECO:0000313" key="2">
    <source>
        <dbReference type="EMBL" id="TNC08195.1"/>
    </source>
</evidence>
<gene>
    <name evidence="2" type="ORF">FF100_30290</name>
</gene>
<dbReference type="OrthoDB" id="5469612at2"/>
<name>A0A5C4LA90_9HYPH</name>
<accession>A0A5C4LA90</accession>
<keyword evidence="3" id="KW-1185">Reference proteome</keyword>
<reference evidence="2 3" key="1">
    <citation type="submission" date="2019-06" db="EMBL/GenBank/DDBJ databases">
        <title>Genome of Methylobacterium sp. 17Sr1-39.</title>
        <authorList>
            <person name="Seo T."/>
        </authorList>
    </citation>
    <scope>NUCLEOTIDE SEQUENCE [LARGE SCALE GENOMIC DNA]</scope>
    <source>
        <strain evidence="2 3">17Sr1-39</strain>
    </source>
</reference>
<evidence type="ECO:0000259" key="1">
    <source>
        <dbReference type="Pfam" id="PF12281"/>
    </source>
</evidence>
<evidence type="ECO:0000313" key="3">
    <source>
        <dbReference type="Proteomes" id="UP000305267"/>
    </source>
</evidence>
<dbReference type="Pfam" id="PF12281">
    <property type="entry name" value="NTP_transf_8"/>
    <property type="match status" value="1"/>
</dbReference>
<feature type="domain" description="Nucleotidyltransferase-like" evidence="1">
    <location>
        <begin position="111"/>
        <end position="297"/>
    </location>
</feature>
<comment type="caution">
    <text evidence="2">The sequence shown here is derived from an EMBL/GenBank/DDBJ whole genome shotgun (WGS) entry which is preliminary data.</text>
</comment>